<dbReference type="RefSeq" id="WP_116541837.1">
    <property type="nucleotide sequence ID" value="NZ_QEKI01000001.1"/>
</dbReference>
<gene>
    <name evidence="1" type="ORF">C8E01_101608</name>
</gene>
<protein>
    <submittedName>
        <fullName evidence="1">Uncharacterized protein</fullName>
    </submittedName>
</protein>
<dbReference type="AlphaFoldDB" id="A0A2U1B6L1"/>
<reference evidence="1 2" key="1">
    <citation type="submission" date="2018-04" db="EMBL/GenBank/DDBJ databases">
        <title>Genomic Encyclopedia of Type Strains, Phase IV (KMG-IV): sequencing the most valuable type-strain genomes for metagenomic binning, comparative biology and taxonomic classification.</title>
        <authorList>
            <person name="Goeker M."/>
        </authorList>
    </citation>
    <scope>NUCLEOTIDE SEQUENCE [LARGE SCALE GENOMIC DNA]</scope>
    <source>
        <strain evidence="1 2">DSM 100231</strain>
    </source>
</reference>
<dbReference type="OrthoDB" id="853742at2"/>
<name>A0A2U1B6L1_9BACT</name>
<evidence type="ECO:0000313" key="2">
    <source>
        <dbReference type="Proteomes" id="UP000245466"/>
    </source>
</evidence>
<dbReference type="Proteomes" id="UP000245466">
    <property type="component" value="Unassembled WGS sequence"/>
</dbReference>
<organism evidence="1 2">
    <name type="scientific">Pontibacter virosus</name>
    <dbReference type="NCBI Taxonomy" id="1765052"/>
    <lineage>
        <taxon>Bacteria</taxon>
        <taxon>Pseudomonadati</taxon>
        <taxon>Bacteroidota</taxon>
        <taxon>Cytophagia</taxon>
        <taxon>Cytophagales</taxon>
        <taxon>Hymenobacteraceae</taxon>
        <taxon>Pontibacter</taxon>
    </lineage>
</organism>
<sequence length="128" mass="14252">MAFTSNITRYLTLPLMWVMLLWAFTLPGHELAVYSYLIKGSVAGIASGLPTATTEQNDSSVKKQTIQVFADATPVSGIMLSPQKAFRDFFSLFRLTPVEKDQPIRRQYLQVAVLLAHILPVSILRNAP</sequence>
<comment type="caution">
    <text evidence="1">The sequence shown here is derived from an EMBL/GenBank/DDBJ whole genome shotgun (WGS) entry which is preliminary data.</text>
</comment>
<proteinExistence type="predicted"/>
<keyword evidence="2" id="KW-1185">Reference proteome</keyword>
<dbReference type="EMBL" id="QEKI01000001">
    <property type="protein sequence ID" value="PVY44242.1"/>
    <property type="molecule type" value="Genomic_DNA"/>
</dbReference>
<accession>A0A2U1B6L1</accession>
<evidence type="ECO:0000313" key="1">
    <source>
        <dbReference type="EMBL" id="PVY44242.1"/>
    </source>
</evidence>